<evidence type="ECO:0000313" key="11">
    <source>
        <dbReference type="Proteomes" id="UP001185092"/>
    </source>
</evidence>
<organism evidence="10 11">
    <name type="scientific">Aureibacter tunicatorum</name>
    <dbReference type="NCBI Taxonomy" id="866807"/>
    <lineage>
        <taxon>Bacteria</taxon>
        <taxon>Pseudomonadati</taxon>
        <taxon>Bacteroidota</taxon>
        <taxon>Cytophagia</taxon>
        <taxon>Cytophagales</taxon>
        <taxon>Persicobacteraceae</taxon>
        <taxon>Aureibacter</taxon>
    </lineage>
</organism>
<evidence type="ECO:0000259" key="8">
    <source>
        <dbReference type="Pfam" id="PF11760"/>
    </source>
</evidence>
<dbReference type="RefSeq" id="WP_309937015.1">
    <property type="nucleotide sequence ID" value="NZ_AP025305.1"/>
</dbReference>
<dbReference type="Gene3D" id="3.40.50.11220">
    <property type="match status" value="1"/>
</dbReference>
<dbReference type="InterPro" id="IPR021745">
    <property type="entry name" value="CbiG_mid"/>
</dbReference>
<name>A0AAE3XKA2_9BACT</name>
<dbReference type="InterPro" id="IPR038029">
    <property type="entry name" value="GbiG_N_sf"/>
</dbReference>
<dbReference type="InterPro" id="IPR052553">
    <property type="entry name" value="CbiG_hydrolase"/>
</dbReference>
<sequence>MIKKICFIAFTDQGIRLSRMLQSQFPKSVVISTRDSEYEEVSQVESIDEYLKNNFQKTDAFCFIGALGICVRKIASLLNDKREDPAVICLDEKGSFVQSVVSGHIGEANDLAKKVASITGGQAVISTASDVQDIWALDTLAQKYDWILKSDHSMNELISIFVNQKPTAVLLELKDKGTEYLEKSVPEFVDIFYTQEELDHEDYELLIVVSNKRISTNVPTLYYIPRSLCVGSGCSKELDSDIFQNRLKEEIEELGYFFESIKTLNSVDIKAQQQAYLDFEKSNNVPFQTFNNDEIDTVQVPNPSEVVMSKIGVQGVSESTAMLSAGQDKLLSEKKKIILDNGEKFTFALALDRSFERKGEIAIIGAGPGDEALITLKGKEYLQNADCVLYAGSLIPEEMTNWCKQGAVVRNSAMMTLEEQLELMTEHYQKGNSVVRLHSGDPSIYGAIQEQMSIMDELGFEYFIIPGISSFSAAAAALKSEFTVPEVVQSIILTRGEGKTPLPPSENLEEMAKHKATMCVFLSAGLAKKVQAQLLSHYDENTPVAVLYRLTWKDEEIYQGELKDLAQIIKDSGKTRTVLIIVGHAIGARKNRSLLYSPDWKHIFRTGKKFKAVN</sequence>
<dbReference type="Pfam" id="PF01890">
    <property type="entry name" value="CbiG_C"/>
    <property type="match status" value="1"/>
</dbReference>
<comment type="similarity">
    <text evidence="2">Belongs to the precorrin methyltransferase family.</text>
</comment>
<dbReference type="InterPro" id="IPR014777">
    <property type="entry name" value="4pyrrole_Mease_sub1"/>
</dbReference>
<evidence type="ECO:0000256" key="2">
    <source>
        <dbReference type="ARBA" id="ARBA00005879"/>
    </source>
</evidence>
<dbReference type="AlphaFoldDB" id="A0AAE3XKA2"/>
<keyword evidence="5" id="KW-0949">S-adenosyl-L-methionine</keyword>
<dbReference type="Gene3D" id="3.30.950.10">
    <property type="entry name" value="Methyltransferase, Cobalt-precorrin-4 Transmethylase, Domain 2"/>
    <property type="match status" value="1"/>
</dbReference>
<dbReference type="Pfam" id="PF11760">
    <property type="entry name" value="CbiG_N"/>
    <property type="match status" value="1"/>
</dbReference>
<protein>
    <submittedName>
        <fullName evidence="10">Precorrin-4 C11-methyltransferase</fullName>
    </submittedName>
</protein>
<evidence type="ECO:0000313" key="10">
    <source>
        <dbReference type="EMBL" id="MDR6237548.1"/>
    </source>
</evidence>
<evidence type="ECO:0000256" key="3">
    <source>
        <dbReference type="ARBA" id="ARBA00022603"/>
    </source>
</evidence>
<keyword evidence="3" id="KW-0489">Methyltransferase</keyword>
<feature type="domain" description="Cobalamin synthesis G N-terminal" evidence="8">
    <location>
        <begin position="50"/>
        <end position="130"/>
    </location>
</feature>
<accession>A0AAE3XKA2</accession>
<comment type="caution">
    <text evidence="10">The sequence shown here is derived from an EMBL/GenBank/DDBJ whole genome shotgun (WGS) entry which is preliminary data.</text>
</comment>
<dbReference type="GO" id="GO:0046026">
    <property type="term" value="F:precorrin-4 C11-methyltransferase activity"/>
    <property type="evidence" value="ECO:0007669"/>
    <property type="project" value="InterPro"/>
</dbReference>
<evidence type="ECO:0000259" key="9">
    <source>
        <dbReference type="Pfam" id="PF11761"/>
    </source>
</evidence>
<dbReference type="InterPro" id="IPR000878">
    <property type="entry name" value="4pyrrol_Mease"/>
</dbReference>
<evidence type="ECO:0000256" key="5">
    <source>
        <dbReference type="ARBA" id="ARBA00022691"/>
    </source>
</evidence>
<dbReference type="InterPro" id="IPR003043">
    <property type="entry name" value="Uropor_MeTrfase_CS"/>
</dbReference>
<evidence type="ECO:0000259" key="6">
    <source>
        <dbReference type="Pfam" id="PF00590"/>
    </source>
</evidence>
<feature type="domain" description="CobE/GbiG C-terminal" evidence="7">
    <location>
        <begin position="228"/>
        <end position="350"/>
    </location>
</feature>
<keyword evidence="11" id="KW-1185">Reference proteome</keyword>
<comment type="pathway">
    <text evidence="1">Cofactor biosynthesis; adenosylcobalamin biosynthesis.</text>
</comment>
<dbReference type="NCBIfam" id="TIGR01465">
    <property type="entry name" value="cobM_cbiF"/>
    <property type="match status" value="1"/>
</dbReference>
<dbReference type="InterPro" id="IPR006362">
    <property type="entry name" value="Cbl_synth_CobM/CibF"/>
</dbReference>
<keyword evidence="4" id="KW-0808">Transferase</keyword>
<dbReference type="CDD" id="cd11641">
    <property type="entry name" value="Precorrin-4_C11-MT"/>
    <property type="match status" value="1"/>
</dbReference>
<proteinExistence type="inferred from homology"/>
<dbReference type="InterPro" id="IPR014776">
    <property type="entry name" value="4pyrrole_Mease_sub2"/>
</dbReference>
<gene>
    <name evidence="10" type="ORF">HNQ88_000524</name>
</gene>
<dbReference type="PROSITE" id="PS00839">
    <property type="entry name" value="SUMT_1"/>
    <property type="match status" value="1"/>
</dbReference>
<reference evidence="10" key="1">
    <citation type="submission" date="2023-07" db="EMBL/GenBank/DDBJ databases">
        <title>Genomic Encyclopedia of Type Strains, Phase IV (KMG-IV): sequencing the most valuable type-strain genomes for metagenomic binning, comparative biology and taxonomic classification.</title>
        <authorList>
            <person name="Goeker M."/>
        </authorList>
    </citation>
    <scope>NUCLEOTIDE SEQUENCE</scope>
    <source>
        <strain evidence="10">DSM 26174</strain>
    </source>
</reference>
<dbReference type="GO" id="GO:0032259">
    <property type="term" value="P:methylation"/>
    <property type="evidence" value="ECO:0007669"/>
    <property type="project" value="UniProtKB-KW"/>
</dbReference>
<dbReference type="EMBL" id="JAVDQD010000001">
    <property type="protein sequence ID" value="MDR6237548.1"/>
    <property type="molecule type" value="Genomic_DNA"/>
</dbReference>
<dbReference type="Gene3D" id="3.30.420.180">
    <property type="entry name" value="CobE/GbiG C-terminal domain"/>
    <property type="match status" value="1"/>
</dbReference>
<feature type="domain" description="Tetrapyrrole methylase" evidence="6">
    <location>
        <begin position="361"/>
        <end position="566"/>
    </location>
</feature>
<dbReference type="InterPro" id="IPR021744">
    <property type="entry name" value="CbiG_N"/>
</dbReference>
<dbReference type="PANTHER" id="PTHR37477">
    <property type="entry name" value="COBALT-PRECORRIN-5A HYDROLASE"/>
    <property type="match status" value="1"/>
</dbReference>
<evidence type="ECO:0000256" key="4">
    <source>
        <dbReference type="ARBA" id="ARBA00022679"/>
    </source>
</evidence>
<evidence type="ECO:0000259" key="7">
    <source>
        <dbReference type="Pfam" id="PF01890"/>
    </source>
</evidence>
<dbReference type="InterPro" id="IPR035996">
    <property type="entry name" value="4pyrrol_Methylase_sf"/>
</dbReference>
<dbReference type="SUPFAM" id="SSF159672">
    <property type="entry name" value="CbiG N-terminal domain-like"/>
    <property type="match status" value="1"/>
</dbReference>
<dbReference type="SUPFAM" id="SSF53790">
    <property type="entry name" value="Tetrapyrrole methylase"/>
    <property type="match status" value="1"/>
</dbReference>
<dbReference type="GO" id="GO:0009236">
    <property type="term" value="P:cobalamin biosynthetic process"/>
    <property type="evidence" value="ECO:0007669"/>
    <property type="project" value="InterPro"/>
</dbReference>
<dbReference type="Pfam" id="PF00590">
    <property type="entry name" value="TP_methylase"/>
    <property type="match status" value="1"/>
</dbReference>
<dbReference type="Proteomes" id="UP001185092">
    <property type="component" value="Unassembled WGS sequence"/>
</dbReference>
<feature type="domain" description="Cobalamin biosynthesis central region" evidence="9">
    <location>
        <begin position="135"/>
        <end position="225"/>
    </location>
</feature>
<dbReference type="InterPro" id="IPR036518">
    <property type="entry name" value="CobE/GbiG_C_sf"/>
</dbReference>
<dbReference type="InterPro" id="IPR002750">
    <property type="entry name" value="CobE/GbiG_C"/>
</dbReference>
<evidence type="ECO:0000256" key="1">
    <source>
        <dbReference type="ARBA" id="ARBA00004953"/>
    </source>
</evidence>
<dbReference type="Gene3D" id="3.40.1010.10">
    <property type="entry name" value="Cobalt-precorrin-4 Transmethylase, Domain 1"/>
    <property type="match status" value="1"/>
</dbReference>
<dbReference type="Pfam" id="PF11761">
    <property type="entry name" value="CbiG_mid"/>
    <property type="match status" value="1"/>
</dbReference>
<dbReference type="SUPFAM" id="SSF159664">
    <property type="entry name" value="CobE/GbiG C-terminal domain-like"/>
    <property type="match status" value="1"/>
</dbReference>
<dbReference type="PANTHER" id="PTHR37477:SF1">
    <property type="entry name" value="COBALT-PRECORRIN-5A HYDROLASE"/>
    <property type="match status" value="1"/>
</dbReference>